<reference evidence="3" key="2">
    <citation type="submission" date="2017-06" db="EMBL/GenBank/DDBJ databases">
        <title>WGS assembly of Brachypodium distachyon.</title>
        <authorList>
            <consortium name="The International Brachypodium Initiative"/>
            <person name="Lucas S."/>
            <person name="Harmon-Smith M."/>
            <person name="Lail K."/>
            <person name="Tice H."/>
            <person name="Grimwood J."/>
            <person name="Bruce D."/>
            <person name="Barry K."/>
            <person name="Shu S."/>
            <person name="Lindquist E."/>
            <person name="Wang M."/>
            <person name="Pitluck S."/>
            <person name="Vogel J.P."/>
            <person name="Garvin D.F."/>
            <person name="Mockler T.C."/>
            <person name="Schmutz J."/>
            <person name="Rokhsar D."/>
            <person name="Bevan M.W."/>
        </authorList>
    </citation>
    <scope>NUCLEOTIDE SEQUENCE</scope>
    <source>
        <strain evidence="3">Bd21</strain>
    </source>
</reference>
<dbReference type="Proteomes" id="UP000008810">
    <property type="component" value="Chromosome 4"/>
</dbReference>
<dbReference type="AlphaFoldDB" id="A0A2K2CJY7"/>
<dbReference type="EnsemblPlants" id="PNT62336">
    <property type="protein sequence ID" value="PNT62336"/>
    <property type="gene ID" value="BRADI_4g01850v3"/>
</dbReference>
<evidence type="ECO:0000256" key="1">
    <source>
        <dbReference type="SAM" id="MobiDB-lite"/>
    </source>
</evidence>
<feature type="transmembrane region" description="Helical" evidence="2">
    <location>
        <begin position="93"/>
        <end position="118"/>
    </location>
</feature>
<reference evidence="4" key="3">
    <citation type="submission" date="2018-08" db="UniProtKB">
        <authorList>
            <consortium name="EnsemblPlants"/>
        </authorList>
    </citation>
    <scope>IDENTIFICATION</scope>
    <source>
        <strain evidence="4">cv. Bd21</strain>
    </source>
</reference>
<dbReference type="ExpressionAtlas" id="A0A2K2CJY7">
    <property type="expression patterns" value="differential"/>
</dbReference>
<accession>A0A2K2CJY7</accession>
<evidence type="ECO:0000313" key="4">
    <source>
        <dbReference type="EnsemblPlants" id="PNT62336"/>
    </source>
</evidence>
<feature type="region of interest" description="Disordered" evidence="1">
    <location>
        <begin position="390"/>
        <end position="415"/>
    </location>
</feature>
<dbReference type="PANTHER" id="PTHR36480:SF10">
    <property type="entry name" value="LATE EMBRYOGENESIS ABUNDANT PROTEIN LEA-2 SUBGROUP DOMAIN-CONTAINING PROTEIN"/>
    <property type="match status" value="1"/>
</dbReference>
<keyword evidence="2" id="KW-0472">Membrane</keyword>
<dbReference type="OrthoDB" id="670301at2759"/>
<name>A0A2K2CJY7_BRADI</name>
<dbReference type="EnsemblPlants" id="PNT62337">
    <property type="protein sequence ID" value="PNT62337"/>
    <property type="gene ID" value="BRADI_4g01850v3"/>
</dbReference>
<dbReference type="PANTHER" id="PTHR36480">
    <property type="entry name" value="OS06G0118900 PROTEIN-RELATED"/>
    <property type="match status" value="1"/>
</dbReference>
<keyword evidence="5" id="KW-1185">Reference proteome</keyword>
<keyword evidence="2" id="KW-0812">Transmembrane</keyword>
<organism evidence="3">
    <name type="scientific">Brachypodium distachyon</name>
    <name type="common">Purple false brome</name>
    <name type="synonym">Trachynia distachya</name>
    <dbReference type="NCBI Taxonomy" id="15368"/>
    <lineage>
        <taxon>Eukaryota</taxon>
        <taxon>Viridiplantae</taxon>
        <taxon>Streptophyta</taxon>
        <taxon>Embryophyta</taxon>
        <taxon>Tracheophyta</taxon>
        <taxon>Spermatophyta</taxon>
        <taxon>Magnoliopsida</taxon>
        <taxon>Liliopsida</taxon>
        <taxon>Poales</taxon>
        <taxon>Poaceae</taxon>
        <taxon>BOP clade</taxon>
        <taxon>Pooideae</taxon>
        <taxon>Stipodae</taxon>
        <taxon>Brachypodieae</taxon>
        <taxon>Brachypodium</taxon>
    </lineage>
</organism>
<evidence type="ECO:0000313" key="5">
    <source>
        <dbReference type="Proteomes" id="UP000008810"/>
    </source>
</evidence>
<evidence type="ECO:0000313" key="3">
    <source>
        <dbReference type="EMBL" id="PNT62337.1"/>
    </source>
</evidence>
<feature type="region of interest" description="Disordered" evidence="1">
    <location>
        <begin position="158"/>
        <end position="196"/>
    </location>
</feature>
<evidence type="ECO:0000256" key="2">
    <source>
        <dbReference type="SAM" id="Phobius"/>
    </source>
</evidence>
<dbReference type="Gramene" id="PNT62336">
    <property type="protein sequence ID" value="PNT62336"/>
    <property type="gene ID" value="BRADI_4g01850v3"/>
</dbReference>
<sequence length="415" mass="43405">MASAMEKEMRAGARLMEMPAVMVTATRDPIKAYICTDLLPPILPRSSLKNSGIELTGHTMSDIKYIIVSDVEGEKGEQPGCCSRSRPFPCLAVVRYVAAGVVAVLAVTVISMVIRAMLRSEDIRLFVNNGYIGADSLWVSEITHDAVVKVTPIGAGAGAGRGHPKTTTSATEAAQIGVSKSDLPEETPEVTQVNPYTTGANLGTGDYGGDAAGAGAISKSGGSCYLGCSGGSGSGTTFNNPPPAPPASKVTLRPPAVTNLRVILVINNPGGRSKIDCNDTVVTISDAAANTNQKIVTLQLSNFTVPEQTTITLQKRPKITDQAVLNYIWDRYGGRSTFGVAVRVSSTVVSYPLGKMTEPKRQTYNCRSVTLGLVQDEASFANQVDCTAAENDKEPKTAPPAAAPTSLAPAPAPAH</sequence>
<keyword evidence="2" id="KW-1133">Transmembrane helix</keyword>
<dbReference type="Gramene" id="PNT62337">
    <property type="protein sequence ID" value="PNT62337"/>
    <property type="gene ID" value="BRADI_4g01850v3"/>
</dbReference>
<dbReference type="EMBL" id="CM000883">
    <property type="protein sequence ID" value="PNT62337.1"/>
    <property type="molecule type" value="Genomic_DNA"/>
</dbReference>
<reference evidence="3 4" key="1">
    <citation type="journal article" date="2010" name="Nature">
        <title>Genome sequencing and analysis of the model grass Brachypodium distachyon.</title>
        <authorList>
            <consortium name="International Brachypodium Initiative"/>
        </authorList>
    </citation>
    <scope>NUCLEOTIDE SEQUENCE [LARGE SCALE GENOMIC DNA]</scope>
    <source>
        <strain evidence="3">Bd21</strain>
        <strain evidence="4">cv. Bd21</strain>
    </source>
</reference>
<protein>
    <submittedName>
        <fullName evidence="3 4">Uncharacterized protein</fullName>
    </submittedName>
</protein>
<proteinExistence type="predicted"/>
<dbReference type="EMBL" id="CM000883">
    <property type="protein sequence ID" value="PNT62336.1"/>
    <property type="molecule type" value="Genomic_DNA"/>
</dbReference>
<gene>
    <name evidence="4" type="primary">LOC104584354</name>
    <name evidence="3" type="ORF">BRADI_4g01850v3</name>
</gene>